<gene>
    <name evidence="2" type="ORF">XINFAN_01788</name>
</gene>
<dbReference type="Proteomes" id="UP000277498">
    <property type="component" value="Unassembled WGS sequence"/>
</dbReference>
<feature type="transmembrane region" description="Helical" evidence="1">
    <location>
        <begin position="186"/>
        <end position="214"/>
    </location>
</feature>
<proteinExistence type="predicted"/>
<dbReference type="Pfam" id="PF04654">
    <property type="entry name" value="DUF599"/>
    <property type="match status" value="1"/>
</dbReference>
<keyword evidence="1" id="KW-0472">Membrane</keyword>
<dbReference type="EMBL" id="UXAW01000057">
    <property type="protein sequence ID" value="VDC27128.1"/>
    <property type="molecule type" value="Genomic_DNA"/>
</dbReference>
<evidence type="ECO:0008006" key="4">
    <source>
        <dbReference type="Google" id="ProtNLM"/>
    </source>
</evidence>
<evidence type="ECO:0000256" key="1">
    <source>
        <dbReference type="SAM" id="Phobius"/>
    </source>
</evidence>
<organism evidence="2 3">
    <name type="scientific">Pseudogemmobacter humi</name>
    <dbReference type="NCBI Taxonomy" id="2483812"/>
    <lineage>
        <taxon>Bacteria</taxon>
        <taxon>Pseudomonadati</taxon>
        <taxon>Pseudomonadota</taxon>
        <taxon>Alphaproteobacteria</taxon>
        <taxon>Rhodobacterales</taxon>
        <taxon>Paracoccaceae</taxon>
        <taxon>Pseudogemmobacter</taxon>
    </lineage>
</organism>
<keyword evidence="1" id="KW-0812">Transmembrane</keyword>
<dbReference type="AlphaFoldDB" id="A0A3P5WZT1"/>
<evidence type="ECO:0000313" key="2">
    <source>
        <dbReference type="EMBL" id="VDC27128.1"/>
    </source>
</evidence>
<keyword evidence="1" id="KW-1133">Transmembrane helix</keyword>
<sequence>MQGLISLGNLPAADLAALIFIVIAWALTGWLVEHPPKSRPSVTILMQEYRRDWMRAFVTRSPRIFDATLIDSHRQSSAFFASASMIAIGGGAALIGNSAAMQELAADLPLDAGQVGITVRILLPLAFMANALLKFIWSHRLFGYCSILMAAVPNAPDDPQAFPRAAQAAEINITAAKSYNRGMRAVYFALAALAWVLGAGALGLATAIAVLVMLRREFRSYSREVILHGGQGGHGSSALTGVIASEEARQGR</sequence>
<dbReference type="RefSeq" id="WP_124086199.1">
    <property type="nucleotide sequence ID" value="NZ_UXAW01000057.1"/>
</dbReference>
<evidence type="ECO:0000313" key="3">
    <source>
        <dbReference type="Proteomes" id="UP000277498"/>
    </source>
</evidence>
<protein>
    <recommendedName>
        <fullName evidence="4">DUF599 domain-containing protein</fullName>
    </recommendedName>
</protein>
<feature type="transmembrane region" description="Helical" evidence="1">
    <location>
        <begin position="78"/>
        <end position="96"/>
    </location>
</feature>
<reference evidence="2 3" key="1">
    <citation type="submission" date="2018-11" db="EMBL/GenBank/DDBJ databases">
        <authorList>
            <person name="Criscuolo A."/>
        </authorList>
    </citation>
    <scope>NUCLEOTIDE SEQUENCE [LARGE SCALE GENOMIC DNA]</scope>
    <source>
        <strain evidence="2">ACIP111625</strain>
    </source>
</reference>
<name>A0A3P5WZT1_9RHOB</name>
<dbReference type="OrthoDB" id="9806874at2"/>
<feature type="transmembrane region" description="Helical" evidence="1">
    <location>
        <begin position="117"/>
        <end position="137"/>
    </location>
</feature>
<accession>A0A3P5WZT1</accession>
<keyword evidence="3" id="KW-1185">Reference proteome</keyword>
<feature type="transmembrane region" description="Helical" evidence="1">
    <location>
        <begin position="12"/>
        <end position="32"/>
    </location>
</feature>
<dbReference type="InterPro" id="IPR006747">
    <property type="entry name" value="DUF599"/>
</dbReference>